<dbReference type="PANTHER" id="PTHR14215">
    <property type="entry name" value="PROTEIN OF UNKNOWN FUNCTION DUF729"/>
    <property type="match status" value="1"/>
</dbReference>
<name>A0AAD9IVY2_9ANNE</name>
<keyword evidence="4" id="KW-1185">Reference proteome</keyword>
<dbReference type="PANTHER" id="PTHR14215:SF0">
    <property type="entry name" value="WH2 DOMAIN-CONTAINING PROTEIN"/>
    <property type="match status" value="1"/>
</dbReference>
<dbReference type="AlphaFoldDB" id="A0AAD9IVY2"/>
<dbReference type="EMBL" id="JAODUP010001076">
    <property type="protein sequence ID" value="KAK2141573.1"/>
    <property type="molecule type" value="Genomic_DNA"/>
</dbReference>
<feature type="region of interest" description="Disordered" evidence="2">
    <location>
        <begin position="285"/>
        <end position="314"/>
    </location>
</feature>
<feature type="region of interest" description="Disordered" evidence="2">
    <location>
        <begin position="161"/>
        <end position="202"/>
    </location>
</feature>
<accession>A0AAD9IVY2</accession>
<feature type="compositionally biased region" description="Pro residues" evidence="2">
    <location>
        <begin position="170"/>
        <end position="200"/>
    </location>
</feature>
<evidence type="ECO:0000313" key="4">
    <source>
        <dbReference type="Proteomes" id="UP001208570"/>
    </source>
</evidence>
<comment type="similarity">
    <text evidence="1">Belongs to the MTFR1 family.</text>
</comment>
<dbReference type="GO" id="GO:0009060">
    <property type="term" value="P:aerobic respiration"/>
    <property type="evidence" value="ECO:0007669"/>
    <property type="project" value="TreeGrafter"/>
</dbReference>
<dbReference type="Proteomes" id="UP001208570">
    <property type="component" value="Unassembled WGS sequence"/>
</dbReference>
<evidence type="ECO:0008006" key="5">
    <source>
        <dbReference type="Google" id="ProtNLM"/>
    </source>
</evidence>
<protein>
    <recommendedName>
        <fullName evidence="5">Mitochondrial fission regulator 2</fullName>
    </recommendedName>
</protein>
<proteinExistence type="inferred from homology"/>
<reference evidence="3" key="1">
    <citation type="journal article" date="2023" name="Mol. Biol. Evol.">
        <title>Third-Generation Sequencing Reveals the Adaptive Role of the Epigenome in Three Deep-Sea Polychaetes.</title>
        <authorList>
            <person name="Perez M."/>
            <person name="Aroh O."/>
            <person name="Sun Y."/>
            <person name="Lan Y."/>
            <person name="Juniper S.K."/>
            <person name="Young C.R."/>
            <person name="Angers B."/>
            <person name="Qian P.Y."/>
        </authorList>
    </citation>
    <scope>NUCLEOTIDE SEQUENCE</scope>
    <source>
        <strain evidence="3">P08H-3</strain>
    </source>
</reference>
<comment type="caution">
    <text evidence="3">The sequence shown here is derived from an EMBL/GenBank/DDBJ whole genome shotgun (WGS) entry which is preliminary data.</text>
</comment>
<organism evidence="3 4">
    <name type="scientific">Paralvinella palmiformis</name>
    <dbReference type="NCBI Taxonomy" id="53620"/>
    <lineage>
        <taxon>Eukaryota</taxon>
        <taxon>Metazoa</taxon>
        <taxon>Spiralia</taxon>
        <taxon>Lophotrochozoa</taxon>
        <taxon>Annelida</taxon>
        <taxon>Polychaeta</taxon>
        <taxon>Sedentaria</taxon>
        <taxon>Canalipalpata</taxon>
        <taxon>Terebellida</taxon>
        <taxon>Terebelliformia</taxon>
        <taxon>Alvinellidae</taxon>
        <taxon>Paralvinella</taxon>
    </lineage>
</organism>
<evidence type="ECO:0000256" key="1">
    <source>
        <dbReference type="ARBA" id="ARBA00005807"/>
    </source>
</evidence>
<sequence>MDPTDLLLHPLSRRKKSLIRRLSHWLPLPKATRIHFQKELLHSIQPSQVAYREECSELLPKNLWYTPTPVTLADIMWLIKDDGEDAQKNLPYQCLRCQLYGSELVVASTPVSFHTKSLRSSAQCCAHGQVVLDAPNQTPINSLSYSSSFTSSIYRTNQETFTSDVTTGPTAPPPPGVPPPPPPSIPPPPPPPPLPPPPLLATPQMSVQDIIKNNMKSKSKRKNLNAGRNQPDMGEILKGISSVKLRSIKRSPGGTPIREKPLMADVNDPVAIISKALKKKFAACRLSSPDKDNSPSASGFSPSPRGAATPVCIV</sequence>
<evidence type="ECO:0000313" key="3">
    <source>
        <dbReference type="EMBL" id="KAK2141573.1"/>
    </source>
</evidence>
<evidence type="ECO:0000256" key="2">
    <source>
        <dbReference type="SAM" id="MobiDB-lite"/>
    </source>
</evidence>
<dbReference type="GO" id="GO:0005739">
    <property type="term" value="C:mitochondrion"/>
    <property type="evidence" value="ECO:0007669"/>
    <property type="project" value="TreeGrafter"/>
</dbReference>
<dbReference type="InterPro" id="IPR007972">
    <property type="entry name" value="Mtfr1"/>
</dbReference>
<gene>
    <name evidence="3" type="ORF">LSH36_1076g00018</name>
</gene>
<feature type="region of interest" description="Disordered" evidence="2">
    <location>
        <begin position="214"/>
        <end position="234"/>
    </location>
</feature>
<dbReference type="GO" id="GO:0000266">
    <property type="term" value="P:mitochondrial fission"/>
    <property type="evidence" value="ECO:0007669"/>
    <property type="project" value="TreeGrafter"/>
</dbReference>